<keyword evidence="1" id="KW-0732">Signal</keyword>
<evidence type="ECO:0000256" key="1">
    <source>
        <dbReference type="SAM" id="SignalP"/>
    </source>
</evidence>
<comment type="caution">
    <text evidence="2">The sequence shown here is derived from an EMBL/GenBank/DDBJ whole genome shotgun (WGS) entry which is preliminary data.</text>
</comment>
<protein>
    <recommendedName>
        <fullName evidence="4">Nucleic acid-binding domain protein</fullName>
    </recommendedName>
</protein>
<proteinExistence type="predicted"/>
<keyword evidence="3" id="KW-1185">Reference proteome</keyword>
<accession>A0ABV5ZKJ6</accession>
<name>A0ABV5ZKJ6_9BACT</name>
<dbReference type="EMBL" id="JBHLZF010000002">
    <property type="protein sequence ID" value="MFB9897855.1"/>
    <property type="molecule type" value="Genomic_DNA"/>
</dbReference>
<evidence type="ECO:0000313" key="2">
    <source>
        <dbReference type="EMBL" id="MFB9897855.1"/>
    </source>
</evidence>
<gene>
    <name evidence="2" type="ORF">ACFFK8_08620</name>
</gene>
<sequence>MKKLIQYACALALAVMTLGSCEDVPMPYNGNYNGNGTTPETTTDPIGEGTLASPYNVAKALQIIKAGTYTSAKVYLKGIVAKMGEVSTQYGNATYFLADTKGGTTQLEVYRGYALNGAKFATGNEIAVGDTLVVYGVLTMYNATPEVTQGSQIVSINGKGNNSGGGGTGGTAAPAGEGTEASPYNVAKAQQLITAGTYTSDNVYVAGTVVGTPEISTEYGNATYYISDDGTEAGKLEVYRGYALGGEKFTATDQLKNGDKVVVLGALINYNGTHEIAKQNKIVELNGKKASSTGDTPNPPTGGTVVTIDGTTVTATAPNVTAGSTTVTIDLNTLGLANAADVGTVTLPDGSTLTFAAGTNTAAPKFYTATKGVRVYANNTITFACKAKIAKIVFTCDTYNGTNYVGNDTGTVKFDGTNATYTNTFSTDKGGVQLRVQTITITYAQ</sequence>
<organism evidence="2 3">
    <name type="scientific">Hallella seregens ATCC 51272</name>
    <dbReference type="NCBI Taxonomy" id="1336250"/>
    <lineage>
        <taxon>Bacteria</taxon>
        <taxon>Pseudomonadati</taxon>
        <taxon>Bacteroidota</taxon>
        <taxon>Bacteroidia</taxon>
        <taxon>Bacteroidales</taxon>
        <taxon>Prevotellaceae</taxon>
        <taxon>Hallella</taxon>
    </lineage>
</organism>
<dbReference type="PROSITE" id="PS51257">
    <property type="entry name" value="PROKAR_LIPOPROTEIN"/>
    <property type="match status" value="1"/>
</dbReference>
<evidence type="ECO:0000313" key="3">
    <source>
        <dbReference type="Proteomes" id="UP001589688"/>
    </source>
</evidence>
<feature type="chain" id="PRO_5046790668" description="Nucleic acid-binding domain protein" evidence="1">
    <location>
        <begin position="23"/>
        <end position="445"/>
    </location>
</feature>
<reference evidence="2 3" key="1">
    <citation type="submission" date="2024-09" db="EMBL/GenBank/DDBJ databases">
        <authorList>
            <person name="Sun Q."/>
            <person name="Mori K."/>
        </authorList>
    </citation>
    <scope>NUCLEOTIDE SEQUENCE [LARGE SCALE GENOMIC DNA]</scope>
    <source>
        <strain evidence="2 3">ATCC 51272</strain>
    </source>
</reference>
<dbReference type="Proteomes" id="UP001589688">
    <property type="component" value="Unassembled WGS sequence"/>
</dbReference>
<dbReference type="RefSeq" id="WP_027951489.1">
    <property type="nucleotide sequence ID" value="NZ_JADU01000001.1"/>
</dbReference>
<evidence type="ECO:0008006" key="4">
    <source>
        <dbReference type="Google" id="ProtNLM"/>
    </source>
</evidence>
<feature type="signal peptide" evidence="1">
    <location>
        <begin position="1"/>
        <end position="22"/>
    </location>
</feature>